<dbReference type="InterPro" id="IPR050654">
    <property type="entry name" value="AChE-related_enzymes"/>
</dbReference>
<dbReference type="Pfam" id="PF00135">
    <property type="entry name" value="COesterase"/>
    <property type="match status" value="1"/>
</dbReference>
<protein>
    <recommendedName>
        <fullName evidence="5">Carboxylesterase type B domain-containing protein</fullName>
    </recommendedName>
</protein>
<accession>A0A8J2LSY6</accession>
<keyword evidence="7" id="KW-1185">Reference proteome</keyword>
<evidence type="ECO:0000259" key="5">
    <source>
        <dbReference type="Pfam" id="PF00135"/>
    </source>
</evidence>
<feature type="domain" description="Carboxylesterase type B" evidence="5">
    <location>
        <begin position="14"/>
        <end position="61"/>
    </location>
</feature>
<sequence length="62" mass="7190">MFIKEPIRILKITKDGREYYEWLGIPYAEPPVGELRFASPKPVEPWDSLREASSYGSYCAHT</sequence>
<comment type="caution">
    <text evidence="6">The sequence shown here is derived from an EMBL/GenBank/DDBJ whole genome shotgun (WGS) entry which is preliminary data.</text>
</comment>
<dbReference type="GO" id="GO:0052689">
    <property type="term" value="F:carboxylic ester hydrolase activity"/>
    <property type="evidence" value="ECO:0007669"/>
    <property type="project" value="UniProtKB-KW"/>
</dbReference>
<keyword evidence="2" id="KW-0719">Serine esterase</keyword>
<dbReference type="AlphaFoldDB" id="A0A8J2LSY6"/>
<evidence type="ECO:0000313" key="6">
    <source>
        <dbReference type="EMBL" id="CAG7836002.1"/>
    </source>
</evidence>
<dbReference type="PANTHER" id="PTHR43918">
    <property type="entry name" value="ACETYLCHOLINESTERASE"/>
    <property type="match status" value="1"/>
</dbReference>
<evidence type="ECO:0000256" key="4">
    <source>
        <dbReference type="ARBA" id="ARBA00023180"/>
    </source>
</evidence>
<evidence type="ECO:0000256" key="3">
    <source>
        <dbReference type="ARBA" id="ARBA00022801"/>
    </source>
</evidence>
<dbReference type="Proteomes" id="UP000708208">
    <property type="component" value="Unassembled WGS sequence"/>
</dbReference>
<comment type="similarity">
    <text evidence="1">Belongs to the type-B carboxylesterase/lipase family.</text>
</comment>
<reference evidence="6" key="1">
    <citation type="submission" date="2021-06" db="EMBL/GenBank/DDBJ databases">
        <authorList>
            <person name="Hodson N. C."/>
            <person name="Mongue J. A."/>
            <person name="Jaron S. K."/>
        </authorList>
    </citation>
    <scope>NUCLEOTIDE SEQUENCE</scope>
</reference>
<proteinExistence type="inferred from homology"/>
<dbReference type="OrthoDB" id="19653at2759"/>
<evidence type="ECO:0000256" key="2">
    <source>
        <dbReference type="ARBA" id="ARBA00022487"/>
    </source>
</evidence>
<dbReference type="PANTHER" id="PTHR43918:SF4">
    <property type="entry name" value="CARBOXYLIC ESTER HYDROLASE"/>
    <property type="match status" value="1"/>
</dbReference>
<dbReference type="InterPro" id="IPR002018">
    <property type="entry name" value="CarbesteraseB"/>
</dbReference>
<keyword evidence="4" id="KW-0325">Glycoprotein</keyword>
<evidence type="ECO:0000256" key="1">
    <source>
        <dbReference type="ARBA" id="ARBA00005964"/>
    </source>
</evidence>
<organism evidence="6 7">
    <name type="scientific">Allacma fusca</name>
    <dbReference type="NCBI Taxonomy" id="39272"/>
    <lineage>
        <taxon>Eukaryota</taxon>
        <taxon>Metazoa</taxon>
        <taxon>Ecdysozoa</taxon>
        <taxon>Arthropoda</taxon>
        <taxon>Hexapoda</taxon>
        <taxon>Collembola</taxon>
        <taxon>Symphypleona</taxon>
        <taxon>Sminthuridae</taxon>
        <taxon>Allacma</taxon>
    </lineage>
</organism>
<dbReference type="EMBL" id="CAJVCH010570840">
    <property type="protein sequence ID" value="CAG7836002.1"/>
    <property type="molecule type" value="Genomic_DNA"/>
</dbReference>
<keyword evidence="3" id="KW-0378">Hydrolase</keyword>
<name>A0A8J2LSY6_9HEXA</name>
<gene>
    <name evidence="6" type="ORF">AFUS01_LOCUS45298</name>
</gene>
<feature type="non-terminal residue" evidence="6">
    <location>
        <position position="1"/>
    </location>
</feature>
<evidence type="ECO:0000313" key="7">
    <source>
        <dbReference type="Proteomes" id="UP000708208"/>
    </source>
</evidence>